<reference evidence="4" key="1">
    <citation type="journal article" date="2016" name="Proc. Natl. Acad. Sci. U.S.A.">
        <title>Chromosome-level assembly of Arabidopsis thaliana Ler reveals the extent of translocation and inversion polymorphisms.</title>
        <authorList>
            <person name="Zapata L."/>
            <person name="Ding J."/>
            <person name="Willing E.M."/>
            <person name="Hartwig B."/>
            <person name="Bezdan D."/>
            <person name="Jiao W.B."/>
            <person name="Patel V."/>
            <person name="Velikkakam James G."/>
            <person name="Koornneef M."/>
            <person name="Ossowski S."/>
            <person name="Schneeberger K."/>
        </authorList>
    </citation>
    <scope>NUCLEOTIDE SEQUENCE [LARGE SCALE GENOMIC DNA]</scope>
    <source>
        <strain evidence="4">cv. Landsberg erecta</strain>
    </source>
</reference>
<evidence type="ECO:0000256" key="1">
    <source>
        <dbReference type="SAM" id="Phobius"/>
    </source>
</evidence>
<feature type="transmembrane region" description="Helical" evidence="1">
    <location>
        <begin position="6"/>
        <end position="22"/>
    </location>
</feature>
<keyword evidence="1" id="KW-0812">Transmembrane</keyword>
<dbReference type="EMBL" id="LUHQ01000005">
    <property type="protein sequence ID" value="OAO95390.1"/>
    <property type="molecule type" value="Genomic_DNA"/>
</dbReference>
<comment type="caution">
    <text evidence="3">The sequence shown here is derived from an EMBL/GenBank/DDBJ whole genome shotgun (WGS) entry which is preliminary data.</text>
</comment>
<protein>
    <recommendedName>
        <fullName evidence="2">SAP domain-containing protein</fullName>
    </recommendedName>
</protein>
<keyword evidence="1" id="KW-1133">Transmembrane helix</keyword>
<accession>A0A178UPF5</accession>
<keyword evidence="1" id="KW-0472">Membrane</keyword>
<dbReference type="AlphaFoldDB" id="A0A178UPF5"/>
<evidence type="ECO:0000313" key="3">
    <source>
        <dbReference type="EMBL" id="OAO95390.1"/>
    </source>
</evidence>
<dbReference type="Proteomes" id="UP000078284">
    <property type="component" value="Chromosome 5"/>
</dbReference>
<evidence type="ECO:0000259" key="2">
    <source>
        <dbReference type="PROSITE" id="PS50800"/>
    </source>
</evidence>
<evidence type="ECO:0000313" key="4">
    <source>
        <dbReference type="Proteomes" id="UP000078284"/>
    </source>
</evidence>
<name>A0A178UPF5_ARATH</name>
<organism evidence="3 4">
    <name type="scientific">Arabidopsis thaliana</name>
    <name type="common">Mouse-ear cress</name>
    <dbReference type="NCBI Taxonomy" id="3702"/>
    <lineage>
        <taxon>Eukaryota</taxon>
        <taxon>Viridiplantae</taxon>
        <taxon>Streptophyta</taxon>
        <taxon>Embryophyta</taxon>
        <taxon>Tracheophyta</taxon>
        <taxon>Spermatophyta</taxon>
        <taxon>Magnoliopsida</taxon>
        <taxon>eudicotyledons</taxon>
        <taxon>Gunneridae</taxon>
        <taxon>Pentapetalae</taxon>
        <taxon>rosids</taxon>
        <taxon>malvids</taxon>
        <taxon>Brassicales</taxon>
        <taxon>Brassicaceae</taxon>
        <taxon>Camelineae</taxon>
        <taxon>Arabidopsis</taxon>
    </lineage>
</organism>
<gene>
    <name evidence="3" type="ordered locus">AXX17_At5g41790</name>
</gene>
<sequence>MLYLIMVLDLWFMWLLLVALVWEKLSYFRIKELKDVLTQLGLSKQGKKQKASKRQCIRKDGVFHFHLQD</sequence>
<dbReference type="InterPro" id="IPR036361">
    <property type="entry name" value="SAP_dom_sf"/>
</dbReference>
<dbReference type="SUPFAM" id="SSF68906">
    <property type="entry name" value="SAP domain"/>
    <property type="match status" value="1"/>
</dbReference>
<dbReference type="InterPro" id="IPR003034">
    <property type="entry name" value="SAP_dom"/>
</dbReference>
<proteinExistence type="predicted"/>
<dbReference type="PROSITE" id="PS50800">
    <property type="entry name" value="SAP"/>
    <property type="match status" value="1"/>
</dbReference>
<feature type="domain" description="SAP" evidence="2">
    <location>
        <begin position="25"/>
        <end position="59"/>
    </location>
</feature>